<sequence>MKKYQRSKYFIDQIQKYQGTTIPEKVLNVIKEEIKQKGLASDMITVSFVRETLKKHHLIEFYEECPSIYCKLTGNSPPTLEHNEYKKLKQTIETINLSNNNQ</sequence>
<evidence type="ECO:0000313" key="2">
    <source>
        <dbReference type="EMBL" id="AYV77435.1"/>
    </source>
</evidence>
<name>A0A3G4ZRE1_9VIRU</name>
<evidence type="ECO:0000256" key="1">
    <source>
        <dbReference type="ARBA" id="ARBA00023163"/>
    </source>
</evidence>
<reference evidence="2" key="1">
    <citation type="submission" date="2018-10" db="EMBL/GenBank/DDBJ databases">
        <title>Hidden diversity of soil giant viruses.</title>
        <authorList>
            <person name="Schulz F."/>
            <person name="Alteio L."/>
            <person name="Goudeau D."/>
            <person name="Ryan E.M."/>
            <person name="Malmstrom R.R."/>
            <person name="Blanchard J."/>
            <person name="Woyke T."/>
        </authorList>
    </citation>
    <scope>NUCLEOTIDE SEQUENCE</scope>
    <source>
        <strain evidence="2">DSV1</strain>
    </source>
</reference>
<dbReference type="EMBL" id="MK072043">
    <property type="protein sequence ID" value="AYV77435.1"/>
    <property type="molecule type" value="Genomic_DNA"/>
</dbReference>
<organism evidence="2">
    <name type="scientific">Dasosvirus sp</name>
    <dbReference type="NCBI Taxonomy" id="2487764"/>
    <lineage>
        <taxon>Viruses</taxon>
        <taxon>Varidnaviria</taxon>
        <taxon>Bamfordvirae</taxon>
        <taxon>Nucleocytoviricota</taxon>
        <taxon>Megaviricetes</taxon>
        <taxon>Imitervirales</taxon>
        <taxon>Mimiviridae</taxon>
        <taxon>Klosneuvirinae</taxon>
    </lineage>
</organism>
<keyword evidence="1" id="KW-0804">Transcription</keyword>
<accession>A0A3G4ZRE1</accession>
<dbReference type="Pfam" id="PF04947">
    <property type="entry name" value="Pox_VLTF3"/>
    <property type="match status" value="1"/>
</dbReference>
<dbReference type="InterPro" id="IPR007031">
    <property type="entry name" value="Poxvirus_VLTF3"/>
</dbReference>
<proteinExistence type="predicted"/>
<gene>
    <name evidence="2" type="ORF">Dasosvirus2_31</name>
</gene>
<dbReference type="GO" id="GO:0046782">
    <property type="term" value="P:regulation of viral transcription"/>
    <property type="evidence" value="ECO:0007669"/>
    <property type="project" value="InterPro"/>
</dbReference>
<protein>
    <submittedName>
        <fullName evidence="2">Uncharacterized protein</fullName>
    </submittedName>
</protein>